<name>A0A0U1L1W1_9FIRM</name>
<keyword evidence="1" id="KW-0472">Membrane</keyword>
<gene>
    <name evidence="2" type="ORF">SpAn4DRAFT_2385</name>
</gene>
<proteinExistence type="predicted"/>
<feature type="transmembrane region" description="Helical" evidence="1">
    <location>
        <begin position="101"/>
        <end position="120"/>
    </location>
</feature>
<dbReference type="EMBL" id="CTRP01000012">
    <property type="protein sequence ID" value="CQR73153.1"/>
    <property type="molecule type" value="Genomic_DNA"/>
</dbReference>
<dbReference type="AlphaFoldDB" id="A0A0U1L1W1"/>
<accession>A0A0U1L1W1</accession>
<dbReference type="RefSeq" id="WP_021167963.1">
    <property type="nucleotide sequence ID" value="NZ_CTRP01000012.1"/>
</dbReference>
<sequence length="134" mass="15476">MMIIAIGFISLAGLFYTLAVLAEKAQNNLNWWHVVVFWLGLVFDSIGTTAMSQIAGRFQADFHGLTGMFAILLMFIHTIWATWVLHSENDYLKANFHKLSIFVWLIWLIPMVSGVLFSTFKLHFVELIQMIYNF</sequence>
<keyword evidence="3" id="KW-1185">Reference proteome</keyword>
<dbReference type="Proteomes" id="UP000049855">
    <property type="component" value="Unassembled WGS sequence"/>
</dbReference>
<keyword evidence="1" id="KW-1133">Transmembrane helix</keyword>
<protein>
    <recommendedName>
        <fullName evidence="4">TIGR03987 family protein</fullName>
    </recommendedName>
</protein>
<evidence type="ECO:0008006" key="4">
    <source>
        <dbReference type="Google" id="ProtNLM"/>
    </source>
</evidence>
<dbReference type="NCBIfam" id="TIGR03987">
    <property type="entry name" value="HsmA family protein"/>
    <property type="match status" value="1"/>
</dbReference>
<reference evidence="3" key="1">
    <citation type="submission" date="2015-03" db="EMBL/GenBank/DDBJ databases">
        <authorList>
            <person name="Nijsse Bart"/>
        </authorList>
    </citation>
    <scope>NUCLEOTIDE SEQUENCE [LARGE SCALE GENOMIC DNA]</scope>
</reference>
<feature type="transmembrane region" description="Helical" evidence="1">
    <location>
        <begin position="32"/>
        <end position="50"/>
    </location>
</feature>
<evidence type="ECO:0000256" key="1">
    <source>
        <dbReference type="SAM" id="Phobius"/>
    </source>
</evidence>
<keyword evidence="1" id="KW-0812">Transmembrane</keyword>
<organism evidence="2 3">
    <name type="scientific">Sporomusa ovata</name>
    <dbReference type="NCBI Taxonomy" id="2378"/>
    <lineage>
        <taxon>Bacteria</taxon>
        <taxon>Bacillati</taxon>
        <taxon>Bacillota</taxon>
        <taxon>Negativicutes</taxon>
        <taxon>Selenomonadales</taxon>
        <taxon>Sporomusaceae</taxon>
        <taxon>Sporomusa</taxon>
    </lineage>
</organism>
<evidence type="ECO:0000313" key="3">
    <source>
        <dbReference type="Proteomes" id="UP000049855"/>
    </source>
</evidence>
<dbReference type="InterPro" id="IPR023813">
    <property type="entry name" value="HsmA-like"/>
</dbReference>
<feature type="transmembrane region" description="Helical" evidence="1">
    <location>
        <begin position="62"/>
        <end position="81"/>
    </location>
</feature>
<evidence type="ECO:0000313" key="2">
    <source>
        <dbReference type="EMBL" id="CQR73153.1"/>
    </source>
</evidence>